<reference evidence="1 2" key="1">
    <citation type="submission" date="2017-05" db="EMBL/GenBank/DDBJ databases">
        <authorList>
            <person name="Varghese N."/>
            <person name="Submissions S."/>
        </authorList>
    </citation>
    <scope>NUCLEOTIDE SEQUENCE [LARGE SCALE GENOMIC DNA]</scope>
    <source>
        <strain evidence="1 2">DSM 25457</strain>
    </source>
</reference>
<comment type="caution">
    <text evidence="1">The sequence shown here is derived from an EMBL/GenBank/DDBJ whole genome shotgun (WGS) entry which is preliminary data.</text>
</comment>
<sequence length="100" mass="10907">MFCKSGHSPPAGSCLAAKAEVHQGVSNMEFSSAPLLAIGKKCFLFVLSSRTSWALRGWLVIARRHNQMGGCFDQLTPLSSWLDRGNYGRVVAGDLYFKVA</sequence>
<dbReference type="EMBL" id="FXUG01000010">
    <property type="protein sequence ID" value="SMP66515.1"/>
    <property type="molecule type" value="Genomic_DNA"/>
</dbReference>
<evidence type="ECO:0000313" key="2">
    <source>
        <dbReference type="Proteomes" id="UP001158067"/>
    </source>
</evidence>
<evidence type="ECO:0000313" key="1">
    <source>
        <dbReference type="EMBL" id="SMP66515.1"/>
    </source>
</evidence>
<organism evidence="1 2">
    <name type="scientific">Neorhodopirellula lusitana</name>
    <dbReference type="NCBI Taxonomy" id="445327"/>
    <lineage>
        <taxon>Bacteria</taxon>
        <taxon>Pseudomonadati</taxon>
        <taxon>Planctomycetota</taxon>
        <taxon>Planctomycetia</taxon>
        <taxon>Pirellulales</taxon>
        <taxon>Pirellulaceae</taxon>
        <taxon>Neorhodopirellula</taxon>
    </lineage>
</organism>
<proteinExistence type="predicted"/>
<name>A0ABY1QFK9_9BACT</name>
<keyword evidence="2" id="KW-1185">Reference proteome</keyword>
<protein>
    <submittedName>
        <fullName evidence="1">Uncharacterized protein</fullName>
    </submittedName>
</protein>
<accession>A0ABY1QFK9</accession>
<dbReference type="Proteomes" id="UP001158067">
    <property type="component" value="Unassembled WGS sequence"/>
</dbReference>
<gene>
    <name evidence="1" type="ORF">SAMN06265222_1107</name>
</gene>